<protein>
    <recommendedName>
        <fullName evidence="1">Knr4/Smi1-like domain-containing protein</fullName>
    </recommendedName>
</protein>
<dbReference type="RefSeq" id="WP_166537903.1">
    <property type="nucleotide sequence ID" value="NZ_JAABLM010000022.1"/>
</dbReference>
<evidence type="ECO:0000259" key="1">
    <source>
        <dbReference type="SMART" id="SM00860"/>
    </source>
</evidence>
<keyword evidence="3" id="KW-1185">Reference proteome</keyword>
<dbReference type="EMBL" id="JAABLM010000022">
    <property type="protein sequence ID" value="NBL66087.1"/>
    <property type="molecule type" value="Genomic_DNA"/>
</dbReference>
<dbReference type="SMART" id="SM00860">
    <property type="entry name" value="SMI1_KNR4"/>
    <property type="match status" value="1"/>
</dbReference>
<organism evidence="2 3">
    <name type="scientific">Flavobacterium ichthyis</name>
    <dbReference type="NCBI Taxonomy" id="2698827"/>
    <lineage>
        <taxon>Bacteria</taxon>
        <taxon>Pseudomonadati</taxon>
        <taxon>Bacteroidota</taxon>
        <taxon>Flavobacteriia</taxon>
        <taxon>Flavobacteriales</taxon>
        <taxon>Flavobacteriaceae</taxon>
        <taxon>Flavobacterium</taxon>
    </lineage>
</organism>
<dbReference type="Proteomes" id="UP000798602">
    <property type="component" value="Unassembled WGS sequence"/>
</dbReference>
<dbReference type="InterPro" id="IPR018958">
    <property type="entry name" value="Knr4/Smi1-like_dom"/>
</dbReference>
<accession>A0ABW9ZFQ2</accession>
<comment type="caution">
    <text evidence="2">The sequence shown here is derived from an EMBL/GenBank/DDBJ whole genome shotgun (WGS) entry which is preliminary data.</text>
</comment>
<proteinExistence type="predicted"/>
<dbReference type="Gene3D" id="3.40.1580.10">
    <property type="entry name" value="SMI1/KNR4-like"/>
    <property type="match status" value="1"/>
</dbReference>
<dbReference type="SUPFAM" id="SSF160631">
    <property type="entry name" value="SMI1/KNR4-like"/>
    <property type="match status" value="1"/>
</dbReference>
<gene>
    <name evidence="2" type="ORF">GV828_12850</name>
</gene>
<dbReference type="Pfam" id="PF09346">
    <property type="entry name" value="SMI1_KNR4"/>
    <property type="match status" value="1"/>
</dbReference>
<evidence type="ECO:0000313" key="3">
    <source>
        <dbReference type="Proteomes" id="UP000798602"/>
    </source>
</evidence>
<feature type="domain" description="Knr4/Smi1-like" evidence="1">
    <location>
        <begin position="12"/>
        <end position="127"/>
    </location>
</feature>
<dbReference type="InterPro" id="IPR037883">
    <property type="entry name" value="Knr4/Smi1-like_sf"/>
</dbReference>
<name>A0ABW9ZFQ2_9FLAO</name>
<reference evidence="3" key="1">
    <citation type="submission" date="2020-01" db="EMBL/GenBank/DDBJ databases">
        <title>Sphingomonas sp. strain CSW-10.</title>
        <authorList>
            <person name="Chen W.-M."/>
        </authorList>
    </citation>
    <scope>NUCLEOTIDE SEQUENCE [LARGE SCALE GENOMIC DNA]</scope>
    <source>
        <strain evidence="3">NST-5</strain>
    </source>
</reference>
<sequence>MKTTKINNSEIAIDSEDIQSFENEYDILIPNNLKQLYLKYNGGEMEFLDSRTYDFASIKHGELTIEGLLNDLKVHENIIPQNYVPFAITGVGHIITINIDDSKIYLFRYDELEPDLISNSLEEFLEIESIDDL</sequence>
<evidence type="ECO:0000313" key="2">
    <source>
        <dbReference type="EMBL" id="NBL66087.1"/>
    </source>
</evidence>